<dbReference type="InterPro" id="IPR023627">
    <property type="entry name" value="Rcmb_RecR"/>
</dbReference>
<dbReference type="InterPro" id="IPR015967">
    <property type="entry name" value="Rcmb_RecR_Znf"/>
</dbReference>
<dbReference type="Gene3D" id="6.10.250.240">
    <property type="match status" value="1"/>
</dbReference>
<proteinExistence type="inferred from homology"/>
<dbReference type="HAMAP" id="MF_00017">
    <property type="entry name" value="RecR"/>
    <property type="match status" value="1"/>
</dbReference>
<evidence type="ECO:0000256" key="1">
    <source>
        <dbReference type="ARBA" id="ARBA00022723"/>
    </source>
</evidence>
<dbReference type="AlphaFoldDB" id="A0A1R1MNM1"/>
<comment type="function">
    <text evidence="7">May play a role in DNA repair. It seems to be involved in an RecBC-independent recombinational process of DNA repair. It may act with RecF and RecO.</text>
</comment>
<keyword evidence="6 7" id="KW-0234">DNA repair</keyword>
<organism evidence="9 10">
    <name type="scientific">Desulfurobacterium indicum</name>
    <dbReference type="NCBI Taxonomy" id="1914305"/>
    <lineage>
        <taxon>Bacteria</taxon>
        <taxon>Pseudomonadati</taxon>
        <taxon>Aquificota</taxon>
        <taxon>Aquificia</taxon>
        <taxon>Desulfurobacteriales</taxon>
        <taxon>Desulfurobacteriaceae</taxon>
        <taxon>Desulfurobacterium</taxon>
    </lineage>
</organism>
<evidence type="ECO:0000259" key="8">
    <source>
        <dbReference type="PROSITE" id="PS50880"/>
    </source>
</evidence>
<reference evidence="9 10" key="1">
    <citation type="submission" date="2016-10" db="EMBL/GenBank/DDBJ databases">
        <title>Genome sequence of a sulfur-reducing bacterium Desulfurobacterium indicum K6013.</title>
        <authorList>
            <person name="Cao J."/>
            <person name="Shao Z."/>
            <person name="Alain K."/>
            <person name="Jebbar M."/>
        </authorList>
    </citation>
    <scope>NUCLEOTIDE SEQUENCE [LARGE SCALE GENOMIC DNA]</scope>
    <source>
        <strain evidence="9 10">K6013</strain>
    </source>
</reference>
<dbReference type="GO" id="GO:0006281">
    <property type="term" value="P:DNA repair"/>
    <property type="evidence" value="ECO:0007669"/>
    <property type="project" value="UniProtKB-UniRule"/>
</dbReference>
<dbReference type="PROSITE" id="PS01300">
    <property type="entry name" value="RECR"/>
    <property type="match status" value="1"/>
</dbReference>
<dbReference type="EMBL" id="MOEN01000001">
    <property type="protein sequence ID" value="OMH41310.1"/>
    <property type="molecule type" value="Genomic_DNA"/>
</dbReference>
<keyword evidence="4 7" id="KW-0862">Zinc</keyword>
<dbReference type="OrthoDB" id="9802672at2"/>
<evidence type="ECO:0000256" key="7">
    <source>
        <dbReference type="HAMAP-Rule" id="MF_00017"/>
    </source>
</evidence>
<evidence type="ECO:0000256" key="3">
    <source>
        <dbReference type="ARBA" id="ARBA00022771"/>
    </source>
</evidence>
<dbReference type="Pfam" id="PF13662">
    <property type="entry name" value="Toprim_4"/>
    <property type="match status" value="1"/>
</dbReference>
<dbReference type="PANTHER" id="PTHR30446">
    <property type="entry name" value="RECOMBINATION PROTEIN RECR"/>
    <property type="match status" value="1"/>
</dbReference>
<keyword evidence="2 7" id="KW-0227">DNA damage</keyword>
<keyword evidence="10" id="KW-1185">Reference proteome</keyword>
<evidence type="ECO:0000313" key="10">
    <source>
        <dbReference type="Proteomes" id="UP000187408"/>
    </source>
</evidence>
<dbReference type="Proteomes" id="UP000187408">
    <property type="component" value="Unassembled WGS sequence"/>
</dbReference>
<dbReference type="Pfam" id="PF21175">
    <property type="entry name" value="RecR_C"/>
    <property type="match status" value="1"/>
</dbReference>
<comment type="caution">
    <text evidence="9">The sequence shown here is derived from an EMBL/GenBank/DDBJ whole genome shotgun (WGS) entry which is preliminary data.</text>
</comment>
<dbReference type="RefSeq" id="WP_076712060.1">
    <property type="nucleotide sequence ID" value="NZ_MOEN01000001.1"/>
</dbReference>
<dbReference type="CDD" id="cd01025">
    <property type="entry name" value="TOPRIM_recR"/>
    <property type="match status" value="1"/>
</dbReference>
<dbReference type="GO" id="GO:0003677">
    <property type="term" value="F:DNA binding"/>
    <property type="evidence" value="ECO:0007669"/>
    <property type="project" value="UniProtKB-UniRule"/>
</dbReference>
<dbReference type="GO" id="GO:0006310">
    <property type="term" value="P:DNA recombination"/>
    <property type="evidence" value="ECO:0007669"/>
    <property type="project" value="UniProtKB-UniRule"/>
</dbReference>
<dbReference type="InterPro" id="IPR000093">
    <property type="entry name" value="DNA_Rcmb_RecR"/>
</dbReference>
<protein>
    <recommendedName>
        <fullName evidence="7">Recombination protein RecR</fullName>
    </recommendedName>
</protein>
<comment type="similarity">
    <text evidence="7">Belongs to the RecR family.</text>
</comment>
<gene>
    <name evidence="7" type="primary">recR</name>
    <name evidence="9" type="ORF">BLW93_00015</name>
</gene>
<name>A0A1R1MNM1_9BACT</name>
<accession>A0A1R1MNM1</accession>
<dbReference type="SMART" id="SM00493">
    <property type="entry name" value="TOPRIM"/>
    <property type="match status" value="1"/>
</dbReference>
<keyword evidence="1 7" id="KW-0479">Metal-binding</keyword>
<dbReference type="PROSITE" id="PS50880">
    <property type="entry name" value="TOPRIM"/>
    <property type="match status" value="1"/>
</dbReference>
<dbReference type="InterPro" id="IPR006171">
    <property type="entry name" value="TOPRIM_dom"/>
</dbReference>
<sequence>MIYPETLGIVVEFLSSIPGISERAAERAVLSLSKLPENDKLKIVNALKGLDRLKSCRECGLPSITELCPICSDDSRNKSVICVVEQPRDAVSIEKLGRFEGVYHVLGGVISPLENVGPDDIRIRELFRRIKKHNVKEVIIALNPTVEGEATAKFIIDRLTGKSIKIYRIAYGIPYGGTIDMADELTLKRSFEDMKLITGGD</sequence>
<feature type="domain" description="Toprim" evidence="8">
    <location>
        <begin position="79"/>
        <end position="174"/>
    </location>
</feature>
<evidence type="ECO:0000256" key="4">
    <source>
        <dbReference type="ARBA" id="ARBA00022833"/>
    </source>
</evidence>
<dbReference type="Gene3D" id="3.40.1360.10">
    <property type="match status" value="1"/>
</dbReference>
<dbReference type="PANTHER" id="PTHR30446:SF0">
    <property type="entry name" value="RECOMBINATION PROTEIN RECR"/>
    <property type="match status" value="1"/>
</dbReference>
<evidence type="ECO:0000256" key="2">
    <source>
        <dbReference type="ARBA" id="ARBA00022763"/>
    </source>
</evidence>
<dbReference type="STRING" id="1914305.BLW93_00015"/>
<evidence type="ECO:0000313" key="9">
    <source>
        <dbReference type="EMBL" id="OMH41310.1"/>
    </source>
</evidence>
<dbReference type="GO" id="GO:0008270">
    <property type="term" value="F:zinc ion binding"/>
    <property type="evidence" value="ECO:0007669"/>
    <property type="project" value="UniProtKB-KW"/>
</dbReference>
<dbReference type="NCBIfam" id="TIGR00615">
    <property type="entry name" value="recR"/>
    <property type="match status" value="1"/>
</dbReference>
<evidence type="ECO:0000256" key="5">
    <source>
        <dbReference type="ARBA" id="ARBA00023172"/>
    </source>
</evidence>
<dbReference type="Gene3D" id="1.10.8.420">
    <property type="entry name" value="RecR Domain 1"/>
    <property type="match status" value="1"/>
</dbReference>
<keyword evidence="5 7" id="KW-0233">DNA recombination</keyword>
<evidence type="ECO:0000256" key="6">
    <source>
        <dbReference type="ARBA" id="ARBA00023204"/>
    </source>
</evidence>
<feature type="zinc finger region" description="C4-type" evidence="7">
    <location>
        <begin position="56"/>
        <end position="71"/>
    </location>
</feature>
<keyword evidence="3 7" id="KW-0863">Zinc-finger</keyword>
<dbReference type="InterPro" id="IPR034137">
    <property type="entry name" value="TOPRIM_RecR"/>
</dbReference>
<dbReference type="SUPFAM" id="SSF111304">
    <property type="entry name" value="Recombination protein RecR"/>
    <property type="match status" value="1"/>
</dbReference>